<evidence type="ECO:0000313" key="2">
    <source>
        <dbReference type="EMBL" id="MPC31360.1"/>
    </source>
</evidence>
<accession>A0A5B7EAV5</accession>
<protein>
    <submittedName>
        <fullName evidence="2">Uncharacterized protein</fullName>
    </submittedName>
</protein>
<dbReference type="Proteomes" id="UP000324222">
    <property type="component" value="Unassembled WGS sequence"/>
</dbReference>
<feature type="region of interest" description="Disordered" evidence="1">
    <location>
        <begin position="44"/>
        <end position="65"/>
    </location>
</feature>
<name>A0A5B7EAV5_PORTR</name>
<keyword evidence="3" id="KW-1185">Reference proteome</keyword>
<dbReference type="EMBL" id="VSRR010002421">
    <property type="protein sequence ID" value="MPC31360.1"/>
    <property type="molecule type" value="Genomic_DNA"/>
</dbReference>
<reference evidence="2 3" key="1">
    <citation type="submission" date="2019-05" db="EMBL/GenBank/DDBJ databases">
        <title>Another draft genome of Portunus trituberculatus and its Hox gene families provides insights of decapod evolution.</title>
        <authorList>
            <person name="Jeong J.-H."/>
            <person name="Song I."/>
            <person name="Kim S."/>
            <person name="Choi T."/>
            <person name="Kim D."/>
            <person name="Ryu S."/>
            <person name="Kim W."/>
        </authorList>
    </citation>
    <scope>NUCLEOTIDE SEQUENCE [LARGE SCALE GENOMIC DNA]</scope>
    <source>
        <tissue evidence="2">Muscle</tissue>
    </source>
</reference>
<comment type="caution">
    <text evidence="2">The sequence shown here is derived from an EMBL/GenBank/DDBJ whole genome shotgun (WGS) entry which is preliminary data.</text>
</comment>
<dbReference type="AlphaFoldDB" id="A0A5B7EAV5"/>
<organism evidence="2 3">
    <name type="scientific">Portunus trituberculatus</name>
    <name type="common">Swimming crab</name>
    <name type="synonym">Neptunus trituberculatus</name>
    <dbReference type="NCBI Taxonomy" id="210409"/>
    <lineage>
        <taxon>Eukaryota</taxon>
        <taxon>Metazoa</taxon>
        <taxon>Ecdysozoa</taxon>
        <taxon>Arthropoda</taxon>
        <taxon>Crustacea</taxon>
        <taxon>Multicrustacea</taxon>
        <taxon>Malacostraca</taxon>
        <taxon>Eumalacostraca</taxon>
        <taxon>Eucarida</taxon>
        <taxon>Decapoda</taxon>
        <taxon>Pleocyemata</taxon>
        <taxon>Brachyura</taxon>
        <taxon>Eubrachyura</taxon>
        <taxon>Portunoidea</taxon>
        <taxon>Portunidae</taxon>
        <taxon>Portuninae</taxon>
        <taxon>Portunus</taxon>
    </lineage>
</organism>
<evidence type="ECO:0000256" key="1">
    <source>
        <dbReference type="SAM" id="MobiDB-lite"/>
    </source>
</evidence>
<sequence>MTIAIKLKNPDKSSMFASNNTLHRGKQFFDSCSDLNERRPRCALFPSPTPTSSLHLDTKFSNLSP</sequence>
<evidence type="ECO:0000313" key="3">
    <source>
        <dbReference type="Proteomes" id="UP000324222"/>
    </source>
</evidence>
<gene>
    <name evidence="2" type="ORF">E2C01_024647</name>
</gene>
<proteinExistence type="predicted"/>
<feature type="compositionally biased region" description="Polar residues" evidence="1">
    <location>
        <begin position="50"/>
        <end position="65"/>
    </location>
</feature>